<proteinExistence type="predicted"/>
<gene>
    <name evidence="1" type="ORF">G3M70_10530</name>
</gene>
<reference evidence="1 2" key="1">
    <citation type="submission" date="2020-02" db="EMBL/GenBank/DDBJ databases">
        <title>Genomic and physiological characterization of two novel Nitrospinaceae genera.</title>
        <authorList>
            <person name="Mueller A.J."/>
            <person name="Jung M.-Y."/>
            <person name="Strachan C.R."/>
            <person name="Herbold C.W."/>
            <person name="Kirkegaard R.H."/>
            <person name="Daims H."/>
        </authorList>
    </citation>
    <scope>NUCLEOTIDE SEQUENCE [LARGE SCALE GENOMIC DNA]</scope>
    <source>
        <strain evidence="1">EB</strain>
    </source>
</reference>
<dbReference type="AlphaFoldDB" id="A0A7T0BWG7"/>
<evidence type="ECO:0000313" key="1">
    <source>
        <dbReference type="EMBL" id="QPJ62282.1"/>
    </source>
</evidence>
<dbReference type="PANTHER" id="PTHR37326:SF1">
    <property type="entry name" value="BLL3975 PROTEIN"/>
    <property type="match status" value="1"/>
</dbReference>
<sequence length="323" mass="35891">MEILYETTSPLGEPVTLYKRSWFGKEEIPETVSIVTGLHGHSLTGLYSVMRLAAFLDQISDGLGNGYQITGNIQLFPVVHLRAMEAGASVWNFDHLDTNVAFPGTIEGELTEKLCNILLQHTVRSDFAIVLKGPKRWWQEMPHVNLLKADGKMKKLAGSLGLEVALLEEKNPLENLQVLKQWQDCHLKALAIGTGEASVMDRNSGEKLFKGMLNYLLATGLLTHPEMKEAKQDTSLYAANGEREITCERAGFFISEVGTKITVEAGQKLGEIQGLYDGKVLEEIKAPEKGLVFACRHHPLVCSGEPVIRLLTKKYSRWSRFLG</sequence>
<dbReference type="InterPro" id="IPR053138">
    <property type="entry name" value="N-alpha-Ac-DABA_deacetylase"/>
</dbReference>
<accession>A0A7T0BWG7</accession>
<name>A0A7T0BWG7_9BACT</name>
<evidence type="ECO:0000313" key="2">
    <source>
        <dbReference type="Proteomes" id="UP000594688"/>
    </source>
</evidence>
<organism evidence="1 2">
    <name type="scientific">Candidatus Nitronauta litoralis</name>
    <dbReference type="NCBI Taxonomy" id="2705533"/>
    <lineage>
        <taxon>Bacteria</taxon>
        <taxon>Pseudomonadati</taxon>
        <taxon>Nitrospinota/Tectimicrobiota group</taxon>
        <taxon>Nitrospinota</taxon>
        <taxon>Nitrospinia</taxon>
        <taxon>Nitrospinales</taxon>
        <taxon>Nitrospinaceae</taxon>
        <taxon>Candidatus Nitronauta</taxon>
    </lineage>
</organism>
<dbReference type="SUPFAM" id="SSF53187">
    <property type="entry name" value="Zn-dependent exopeptidases"/>
    <property type="match status" value="1"/>
</dbReference>
<protein>
    <submittedName>
        <fullName evidence="1">Uncharacterized protein</fullName>
    </submittedName>
</protein>
<dbReference type="KEGG" id="nli:G3M70_10530"/>
<dbReference type="PANTHER" id="PTHR37326">
    <property type="entry name" value="BLL3975 PROTEIN"/>
    <property type="match status" value="1"/>
</dbReference>
<dbReference type="Proteomes" id="UP000594688">
    <property type="component" value="Chromosome"/>
</dbReference>
<dbReference type="EMBL" id="CP048685">
    <property type="protein sequence ID" value="QPJ62282.1"/>
    <property type="molecule type" value="Genomic_DNA"/>
</dbReference>
<dbReference type="Gene3D" id="3.40.630.10">
    <property type="entry name" value="Zn peptidases"/>
    <property type="match status" value="1"/>
</dbReference>